<sequence length="286" mass="32555">MTAASQDVHAAGTGHTGRARQALEEAVARRAPIQLEEVIREAALQTRVDRKFLLTPEQFTAMVQKLGKDFRIMQIEGLRTFRYESVYFDTADFEQYRAHRQGRRRRYKVRSRTYVDTGLSMFEIKTKGLRGNTVKHRIEQDPADCGRLTERSMRFLDEVIAREYGEQVPDLRPVLDSSYVRATFVNPLDGERVTCDVELAYSNGREQVDGPDLVVVETKSADGRGVSDRALAELGIRPESMSKYCIGVALLNPQLPANRWSRLLKQRFSVPRGSRGPGRRIPKTRP</sequence>
<keyword evidence="4" id="KW-1185">Reference proteome</keyword>
<organism evidence="3 4">
    <name type="scientific">Glutamicibacter creatinolyticus</name>
    <dbReference type="NCBI Taxonomy" id="162496"/>
    <lineage>
        <taxon>Bacteria</taxon>
        <taxon>Bacillati</taxon>
        <taxon>Actinomycetota</taxon>
        <taxon>Actinomycetes</taxon>
        <taxon>Micrococcales</taxon>
        <taxon>Micrococcaceae</taxon>
        <taxon>Glutamicibacter</taxon>
    </lineage>
</organism>
<gene>
    <name evidence="3" type="ORF">GcLGCM259_0188</name>
</gene>
<dbReference type="Proteomes" id="UP000307000">
    <property type="component" value="Chromosome"/>
</dbReference>
<protein>
    <submittedName>
        <fullName evidence="3">VTC domain protein</fullName>
    </submittedName>
</protein>
<dbReference type="RefSeq" id="WP_138925474.1">
    <property type="nucleotide sequence ID" value="NZ_CP034412.1"/>
</dbReference>
<dbReference type="InterPro" id="IPR042267">
    <property type="entry name" value="VTC_sf"/>
</dbReference>
<dbReference type="GO" id="GO:0006799">
    <property type="term" value="P:polyphosphate biosynthetic process"/>
    <property type="evidence" value="ECO:0007669"/>
    <property type="project" value="UniProtKB-ARBA"/>
</dbReference>
<feature type="domain" description="VTC" evidence="2">
    <location>
        <begin position="47"/>
        <end position="251"/>
    </location>
</feature>
<feature type="region of interest" description="Disordered" evidence="1">
    <location>
        <begin position="1"/>
        <end position="21"/>
    </location>
</feature>
<dbReference type="Gene3D" id="3.20.100.30">
    <property type="entry name" value="VTC, catalytic tunnel domain"/>
    <property type="match status" value="1"/>
</dbReference>
<dbReference type="CDD" id="cd07750">
    <property type="entry name" value="PolyPPase_VTC_like"/>
    <property type="match status" value="1"/>
</dbReference>
<dbReference type="KEGG" id="gcr:GcLGCM259_0188"/>
<dbReference type="Pfam" id="PF09359">
    <property type="entry name" value="VTC"/>
    <property type="match status" value="1"/>
</dbReference>
<dbReference type="InterPro" id="IPR018966">
    <property type="entry name" value="VTC_domain"/>
</dbReference>
<dbReference type="EMBL" id="CP034412">
    <property type="protein sequence ID" value="QCY45972.1"/>
    <property type="molecule type" value="Genomic_DNA"/>
</dbReference>
<dbReference type="AlphaFoldDB" id="A0A5B7WPV4"/>
<evidence type="ECO:0000259" key="2">
    <source>
        <dbReference type="Pfam" id="PF09359"/>
    </source>
</evidence>
<name>A0A5B7WPV4_9MICC</name>
<proteinExistence type="predicted"/>
<dbReference type="SUPFAM" id="SSF55154">
    <property type="entry name" value="CYTH-like phosphatases"/>
    <property type="match status" value="1"/>
</dbReference>
<accession>A0A5B7WPV4</accession>
<evidence type="ECO:0000313" key="4">
    <source>
        <dbReference type="Proteomes" id="UP000307000"/>
    </source>
</evidence>
<reference evidence="3 4" key="1">
    <citation type="submission" date="2018-12" db="EMBL/GenBank/DDBJ databases">
        <title>Complete Genome Sequence of Glutamicibacter creatinolyticus strain LGCM259,isolated from an abscess of a 12-year-old mare in Italy.</title>
        <authorList>
            <person name="Santos R.G."/>
            <person name="Silva A.L."/>
            <person name="Seyffert N."/>
            <person name="Castro T.L.P."/>
            <person name="Attili A.R."/>
            <person name="Rifici C."/>
            <person name="Mazzullo G."/>
            <person name="Brenig B."/>
            <person name="Venanzi F."/>
            <person name="Azevedo V."/>
        </authorList>
    </citation>
    <scope>NUCLEOTIDE SEQUENCE [LARGE SCALE GENOMIC DNA]</scope>
    <source>
        <strain evidence="3 4">LGCM 259</strain>
    </source>
</reference>
<evidence type="ECO:0000256" key="1">
    <source>
        <dbReference type="SAM" id="MobiDB-lite"/>
    </source>
</evidence>
<evidence type="ECO:0000313" key="3">
    <source>
        <dbReference type="EMBL" id="QCY45972.1"/>
    </source>
</evidence>
<dbReference type="InterPro" id="IPR033469">
    <property type="entry name" value="CYTH-like_dom_sf"/>
</dbReference>